<dbReference type="InterPro" id="IPR022398">
    <property type="entry name" value="Peptidase_S8_His-AS"/>
</dbReference>
<dbReference type="InterPro" id="IPR050131">
    <property type="entry name" value="Peptidase_S8_subtilisin-like"/>
</dbReference>
<dbReference type="EMBL" id="AEMG01000009">
    <property type="protein sequence ID" value="EFW91963.1"/>
    <property type="molecule type" value="Genomic_DNA"/>
</dbReference>
<proteinExistence type="inferred from homology"/>
<comment type="similarity">
    <text evidence="1 6 7">Belongs to the peptidase S8 family.</text>
</comment>
<evidence type="ECO:0000259" key="8">
    <source>
        <dbReference type="Pfam" id="PF00082"/>
    </source>
</evidence>
<dbReference type="InterPro" id="IPR023827">
    <property type="entry name" value="Peptidase_S8_Asp-AS"/>
</dbReference>
<protein>
    <submittedName>
        <fullName evidence="9 10">Subtilisin</fullName>
    </submittedName>
</protein>
<dbReference type="InterPro" id="IPR015500">
    <property type="entry name" value="Peptidase_S8_subtilisin-rel"/>
</dbReference>
<sequence length="490" mass="50300">MAHKNETISRRTALKATTGSLVVFGTGFASASPGDTVEVNVGFENATGKAMARDAADTVVREFSFSAMTMELPARAAERLQSHPAIRYVEENGTVHASGQTLPWGVDRVDADVIHPEGGTGRAADIAILDTGIDSDHPDLSGNVSSGESFVGSSWEDDNGHGTHCAGIAGAADNSWGVVGVTTNARLHAVKVLDSSGSGSWSDLAAGLEHVADQGWDVGSMSLGASSPSSTVQDACRYASDNGVFLVAAAGNEGPCTDCVGYPAAYSEVVAVSSTTSSDSLAYTSSQGADIELAAPGSSIYSTYKGGTYETLSGTSMATPHVAGAAGILMVNGFSAADARIRLRNTAEDIGLSSDEQGYGLLDVEAATAGIDLDKDPIATTGPVNVDAETQSAEMSVEVSDLGGANSATVHFEWGPQKDQELFPYTTPSTTISGPDTVTKTVYTPTDGEGYTFRAVVEASDGDTVYAPGFFWMPTDGGGIIPTPKGETTN</sequence>
<feature type="domain" description="Peptidase S8/S53" evidence="8">
    <location>
        <begin position="123"/>
        <end position="360"/>
    </location>
</feature>
<evidence type="ECO:0000313" key="12">
    <source>
        <dbReference type="Proteomes" id="UP000184203"/>
    </source>
</evidence>
<evidence type="ECO:0000256" key="7">
    <source>
        <dbReference type="RuleBase" id="RU003355"/>
    </source>
</evidence>
<dbReference type="PATRIC" id="fig|797209.4.peg.2123"/>
<evidence type="ECO:0000256" key="2">
    <source>
        <dbReference type="ARBA" id="ARBA00022670"/>
    </source>
</evidence>
<dbReference type="AlphaFoldDB" id="E7QTN4"/>
<evidence type="ECO:0000256" key="3">
    <source>
        <dbReference type="ARBA" id="ARBA00022723"/>
    </source>
</evidence>
<evidence type="ECO:0000256" key="5">
    <source>
        <dbReference type="ARBA" id="ARBA00022825"/>
    </source>
</evidence>
<dbReference type="InterPro" id="IPR034202">
    <property type="entry name" value="Subtilisin_Carlsberg-like"/>
</dbReference>
<keyword evidence="5 6" id="KW-0720">Serine protease</keyword>
<keyword evidence="4 6" id="KW-0378">Hydrolase</keyword>
<feature type="active site" description="Charge relay system" evidence="6">
    <location>
        <position position="316"/>
    </location>
</feature>
<keyword evidence="12" id="KW-1185">Reference proteome</keyword>
<name>E7QTN4_HALPU</name>
<dbReference type="InterPro" id="IPR023828">
    <property type="entry name" value="Peptidase_S8_Ser-AS"/>
</dbReference>
<dbReference type="OrthoDB" id="341609at2157"/>
<dbReference type="Gene3D" id="3.40.50.200">
    <property type="entry name" value="Peptidase S8/S53 domain"/>
    <property type="match status" value="1"/>
</dbReference>
<dbReference type="Pfam" id="PF00082">
    <property type="entry name" value="Peptidase_S8"/>
    <property type="match status" value="1"/>
</dbReference>
<evidence type="ECO:0000313" key="11">
    <source>
        <dbReference type="Proteomes" id="UP000003751"/>
    </source>
</evidence>
<dbReference type="eggNOG" id="arCOG00702">
    <property type="taxonomic scope" value="Archaea"/>
</dbReference>
<keyword evidence="2 6" id="KW-0645">Protease</keyword>
<dbReference type="Proteomes" id="UP000184203">
    <property type="component" value="Unassembled WGS sequence"/>
</dbReference>
<evidence type="ECO:0000313" key="10">
    <source>
        <dbReference type="EMBL" id="SHK84129.1"/>
    </source>
</evidence>
<dbReference type="CDD" id="cd07477">
    <property type="entry name" value="Peptidases_S8_Subtilisin_subset"/>
    <property type="match status" value="1"/>
</dbReference>
<dbReference type="GO" id="GO:0004252">
    <property type="term" value="F:serine-type endopeptidase activity"/>
    <property type="evidence" value="ECO:0007669"/>
    <property type="project" value="UniProtKB-UniRule"/>
</dbReference>
<evidence type="ECO:0000256" key="6">
    <source>
        <dbReference type="PROSITE-ProRule" id="PRU01240"/>
    </source>
</evidence>
<dbReference type="InterPro" id="IPR000209">
    <property type="entry name" value="Peptidase_S8/S53_dom"/>
</dbReference>
<evidence type="ECO:0000256" key="1">
    <source>
        <dbReference type="ARBA" id="ARBA00011073"/>
    </source>
</evidence>
<dbReference type="Proteomes" id="UP000003751">
    <property type="component" value="Unassembled WGS sequence"/>
</dbReference>
<evidence type="ECO:0000256" key="4">
    <source>
        <dbReference type="ARBA" id="ARBA00022801"/>
    </source>
</evidence>
<dbReference type="PROSITE" id="PS00138">
    <property type="entry name" value="SUBTILASE_SER"/>
    <property type="match status" value="1"/>
</dbReference>
<dbReference type="Gene3D" id="3.30.70.80">
    <property type="entry name" value="Peptidase S8 propeptide/proteinase inhibitor I9"/>
    <property type="match status" value="1"/>
</dbReference>
<dbReference type="PANTHER" id="PTHR43806:SF11">
    <property type="entry name" value="CEREVISIN-RELATED"/>
    <property type="match status" value="1"/>
</dbReference>
<dbReference type="InterPro" id="IPR037045">
    <property type="entry name" value="S8pro/Inhibitor_I9_sf"/>
</dbReference>
<dbReference type="PROSITE" id="PS00137">
    <property type="entry name" value="SUBTILASE_HIS"/>
    <property type="match status" value="1"/>
</dbReference>
<dbReference type="GO" id="GO:0006508">
    <property type="term" value="P:proteolysis"/>
    <property type="evidence" value="ECO:0007669"/>
    <property type="project" value="UniProtKB-KW"/>
</dbReference>
<reference evidence="12" key="3">
    <citation type="submission" date="2016-11" db="EMBL/GenBank/DDBJ databases">
        <authorList>
            <person name="Varghese N."/>
            <person name="Submissions S."/>
        </authorList>
    </citation>
    <scope>NUCLEOTIDE SEQUENCE [LARGE SCALE GENOMIC DNA]</scope>
    <source>
        <strain evidence="12">DX253</strain>
    </source>
</reference>
<dbReference type="InterPro" id="IPR006311">
    <property type="entry name" value="TAT_signal"/>
</dbReference>
<feature type="active site" description="Charge relay system" evidence="6">
    <location>
        <position position="130"/>
    </location>
</feature>
<dbReference type="RefSeq" id="WP_007979624.1">
    <property type="nucleotide sequence ID" value="NZ_AEMG01000009.1"/>
</dbReference>
<dbReference type="GO" id="GO:0046872">
    <property type="term" value="F:metal ion binding"/>
    <property type="evidence" value="ECO:0007669"/>
    <property type="project" value="UniProtKB-KW"/>
</dbReference>
<dbReference type="PROSITE" id="PS51318">
    <property type="entry name" value="TAT"/>
    <property type="match status" value="1"/>
</dbReference>
<dbReference type="PRINTS" id="PR00723">
    <property type="entry name" value="SUBTILISIN"/>
</dbReference>
<dbReference type="PROSITE" id="PS51892">
    <property type="entry name" value="SUBTILASE"/>
    <property type="match status" value="1"/>
</dbReference>
<dbReference type="STRING" id="797209.GCA_000376445_02637"/>
<gene>
    <name evidence="10" type="ORF">SAMN05444342_2362</name>
    <name evidence="9" type="ORF">ZOD2009_10810</name>
</gene>
<organism evidence="9 11">
    <name type="scientific">Haladaptatus paucihalophilus DX253</name>
    <dbReference type="NCBI Taxonomy" id="797209"/>
    <lineage>
        <taxon>Archaea</taxon>
        <taxon>Methanobacteriati</taxon>
        <taxon>Methanobacteriota</taxon>
        <taxon>Stenosarchaea group</taxon>
        <taxon>Halobacteria</taxon>
        <taxon>Halobacteriales</taxon>
        <taxon>Haladaptataceae</taxon>
        <taxon>Haladaptatus</taxon>
    </lineage>
</organism>
<reference evidence="9 11" key="1">
    <citation type="journal article" date="2014" name="ISME J.">
        <title>Trehalose/2-sulfotrehalose biosynthesis and glycine-betaine uptake are widely spread mechanisms for osmoadaptation in the Halobacteriales.</title>
        <authorList>
            <person name="Youssef N.H."/>
            <person name="Savage-Ashlock K.N."/>
            <person name="McCully A.L."/>
            <person name="Luedtke B."/>
            <person name="Shaw E.I."/>
            <person name="Hoff W.D."/>
            <person name="Elshahed M.S."/>
        </authorList>
    </citation>
    <scope>NUCLEOTIDE SEQUENCE [LARGE SCALE GENOMIC DNA]</scope>
    <source>
        <strain evidence="9 11">DX253</strain>
    </source>
</reference>
<evidence type="ECO:0000313" key="9">
    <source>
        <dbReference type="EMBL" id="EFW91963.1"/>
    </source>
</evidence>
<keyword evidence="3" id="KW-0479">Metal-binding</keyword>
<dbReference type="SUPFAM" id="SSF54897">
    <property type="entry name" value="Protease propeptides/inhibitors"/>
    <property type="match status" value="1"/>
</dbReference>
<dbReference type="EMBL" id="FRAN01000003">
    <property type="protein sequence ID" value="SHK84129.1"/>
    <property type="molecule type" value="Genomic_DNA"/>
</dbReference>
<dbReference type="SUPFAM" id="SSF52743">
    <property type="entry name" value="Subtilisin-like"/>
    <property type="match status" value="1"/>
</dbReference>
<reference evidence="10" key="2">
    <citation type="submission" date="2016-11" db="EMBL/GenBank/DDBJ databases">
        <authorList>
            <person name="Jaros S."/>
            <person name="Januszkiewicz K."/>
            <person name="Wedrychowicz H."/>
        </authorList>
    </citation>
    <scope>NUCLEOTIDE SEQUENCE [LARGE SCALE GENOMIC DNA]</scope>
    <source>
        <strain evidence="10">DX253</strain>
    </source>
</reference>
<dbReference type="PANTHER" id="PTHR43806">
    <property type="entry name" value="PEPTIDASE S8"/>
    <property type="match status" value="1"/>
</dbReference>
<feature type="active site" description="Charge relay system" evidence="6">
    <location>
        <position position="161"/>
    </location>
</feature>
<dbReference type="PROSITE" id="PS00136">
    <property type="entry name" value="SUBTILASE_ASP"/>
    <property type="match status" value="1"/>
</dbReference>
<accession>E7QTN4</accession>
<dbReference type="InterPro" id="IPR036852">
    <property type="entry name" value="Peptidase_S8/S53_dom_sf"/>
</dbReference>